<accession>A0AAD5R8V5</accession>
<dbReference type="AlphaFoldDB" id="A0AAD5R8V5"/>
<sequence length="140" mass="15353">MQRKLVLLLCLSSFIVAQIDDTDGAAAIHVKSSEENSSEELLFQNSPYQGVDSYLQHAGLTPQLRGPSLYQQNQPRCGCLQVVILRLPQYQCQCGGAQEWSTSTTTTVRPTTTTTFASSHLPTCARNFNNIDVSTDKLSA</sequence>
<reference evidence="2" key="1">
    <citation type="submission" date="2021-06" db="EMBL/GenBank/DDBJ databases">
        <title>Parelaphostrongylus tenuis whole genome reference sequence.</title>
        <authorList>
            <person name="Garwood T.J."/>
            <person name="Larsen P.A."/>
            <person name="Fountain-Jones N.M."/>
            <person name="Garbe J.R."/>
            <person name="Macchietto M.G."/>
            <person name="Kania S.A."/>
            <person name="Gerhold R.W."/>
            <person name="Richards J.E."/>
            <person name="Wolf T.M."/>
        </authorList>
    </citation>
    <scope>NUCLEOTIDE SEQUENCE</scope>
    <source>
        <strain evidence="2">MNPRO001-30</strain>
        <tissue evidence="2">Meninges</tissue>
    </source>
</reference>
<comment type="caution">
    <text evidence="2">The sequence shown here is derived from an EMBL/GenBank/DDBJ whole genome shotgun (WGS) entry which is preliminary data.</text>
</comment>
<evidence type="ECO:0000313" key="3">
    <source>
        <dbReference type="Proteomes" id="UP001196413"/>
    </source>
</evidence>
<name>A0AAD5R8V5_PARTN</name>
<keyword evidence="1" id="KW-0732">Signal</keyword>
<dbReference type="EMBL" id="JAHQIW010007009">
    <property type="protein sequence ID" value="KAJ1371613.1"/>
    <property type="molecule type" value="Genomic_DNA"/>
</dbReference>
<keyword evidence="3" id="KW-1185">Reference proteome</keyword>
<evidence type="ECO:0000256" key="1">
    <source>
        <dbReference type="SAM" id="SignalP"/>
    </source>
</evidence>
<evidence type="ECO:0000313" key="2">
    <source>
        <dbReference type="EMBL" id="KAJ1371613.1"/>
    </source>
</evidence>
<dbReference type="Proteomes" id="UP001196413">
    <property type="component" value="Unassembled WGS sequence"/>
</dbReference>
<protein>
    <submittedName>
        <fullName evidence="2">Uncharacterized protein</fullName>
    </submittedName>
</protein>
<gene>
    <name evidence="2" type="ORF">KIN20_033599</name>
</gene>
<feature type="signal peptide" evidence="1">
    <location>
        <begin position="1"/>
        <end position="17"/>
    </location>
</feature>
<organism evidence="2 3">
    <name type="scientific">Parelaphostrongylus tenuis</name>
    <name type="common">Meningeal worm</name>
    <dbReference type="NCBI Taxonomy" id="148309"/>
    <lineage>
        <taxon>Eukaryota</taxon>
        <taxon>Metazoa</taxon>
        <taxon>Ecdysozoa</taxon>
        <taxon>Nematoda</taxon>
        <taxon>Chromadorea</taxon>
        <taxon>Rhabditida</taxon>
        <taxon>Rhabditina</taxon>
        <taxon>Rhabditomorpha</taxon>
        <taxon>Strongyloidea</taxon>
        <taxon>Metastrongylidae</taxon>
        <taxon>Parelaphostrongylus</taxon>
    </lineage>
</organism>
<proteinExistence type="predicted"/>
<feature type="chain" id="PRO_5042155710" evidence="1">
    <location>
        <begin position="18"/>
        <end position="140"/>
    </location>
</feature>